<keyword evidence="2" id="KW-1185">Reference proteome</keyword>
<sequence>MRRHAKYARWNCDVVTFQRSYSDAEISIRIIKINDILLKIEVNDPSKDANESLVSNNDKQVSLARWLNLI</sequence>
<comment type="caution">
    <text evidence="1">The sequence shown here is derived from an EMBL/GenBank/DDBJ whole genome shotgun (WGS) entry which is preliminary data.</text>
</comment>
<organism evidence="1 2">
    <name type="scientific">Stephania japonica</name>
    <dbReference type="NCBI Taxonomy" id="461633"/>
    <lineage>
        <taxon>Eukaryota</taxon>
        <taxon>Viridiplantae</taxon>
        <taxon>Streptophyta</taxon>
        <taxon>Embryophyta</taxon>
        <taxon>Tracheophyta</taxon>
        <taxon>Spermatophyta</taxon>
        <taxon>Magnoliopsida</taxon>
        <taxon>Ranunculales</taxon>
        <taxon>Menispermaceae</taxon>
        <taxon>Menispermoideae</taxon>
        <taxon>Cissampelideae</taxon>
        <taxon>Stephania</taxon>
    </lineage>
</organism>
<protein>
    <submittedName>
        <fullName evidence="1">Uncharacterized protein</fullName>
    </submittedName>
</protein>
<gene>
    <name evidence="1" type="ORF">Sjap_016132</name>
</gene>
<dbReference type="AlphaFoldDB" id="A0AAP0IKY6"/>
<dbReference type="EMBL" id="JBBNAE010000006">
    <property type="protein sequence ID" value="KAK9117185.1"/>
    <property type="molecule type" value="Genomic_DNA"/>
</dbReference>
<proteinExistence type="predicted"/>
<accession>A0AAP0IKY6</accession>
<reference evidence="1 2" key="1">
    <citation type="submission" date="2024-01" db="EMBL/GenBank/DDBJ databases">
        <title>Genome assemblies of Stephania.</title>
        <authorList>
            <person name="Yang L."/>
        </authorList>
    </citation>
    <scope>NUCLEOTIDE SEQUENCE [LARGE SCALE GENOMIC DNA]</scope>
    <source>
        <strain evidence="1">QJT</strain>
        <tissue evidence="1">Leaf</tissue>
    </source>
</reference>
<dbReference type="Proteomes" id="UP001417504">
    <property type="component" value="Unassembled WGS sequence"/>
</dbReference>
<evidence type="ECO:0000313" key="1">
    <source>
        <dbReference type="EMBL" id="KAK9117185.1"/>
    </source>
</evidence>
<name>A0AAP0IKY6_9MAGN</name>
<evidence type="ECO:0000313" key="2">
    <source>
        <dbReference type="Proteomes" id="UP001417504"/>
    </source>
</evidence>